<feature type="non-terminal residue" evidence="1">
    <location>
        <position position="1"/>
    </location>
</feature>
<dbReference type="AlphaFoldDB" id="A0AA88UPK9"/>
<sequence length="101" mass="10945">MATEKGAFLLSSWPQATIEAVRQIGLGGDFRGFGWYGGEAGVGWRDGVRLEGAVGILEDVDRGLEVGDGDTWGWGMETVTRVAVRALQMMNLKHFSSGSRR</sequence>
<proteinExistence type="predicted"/>
<organism evidence="1 2">
    <name type="scientific">Escallonia rubra</name>
    <dbReference type="NCBI Taxonomy" id="112253"/>
    <lineage>
        <taxon>Eukaryota</taxon>
        <taxon>Viridiplantae</taxon>
        <taxon>Streptophyta</taxon>
        <taxon>Embryophyta</taxon>
        <taxon>Tracheophyta</taxon>
        <taxon>Spermatophyta</taxon>
        <taxon>Magnoliopsida</taxon>
        <taxon>eudicotyledons</taxon>
        <taxon>Gunneridae</taxon>
        <taxon>Pentapetalae</taxon>
        <taxon>asterids</taxon>
        <taxon>campanulids</taxon>
        <taxon>Escalloniales</taxon>
        <taxon>Escalloniaceae</taxon>
        <taxon>Escallonia</taxon>
    </lineage>
</organism>
<accession>A0AA88UPK9</accession>
<keyword evidence="2" id="KW-1185">Reference proteome</keyword>
<dbReference type="EMBL" id="JAVXUO010000708">
    <property type="protein sequence ID" value="KAK2989716.1"/>
    <property type="molecule type" value="Genomic_DNA"/>
</dbReference>
<comment type="caution">
    <text evidence="1">The sequence shown here is derived from an EMBL/GenBank/DDBJ whole genome shotgun (WGS) entry which is preliminary data.</text>
</comment>
<dbReference type="Proteomes" id="UP001187471">
    <property type="component" value="Unassembled WGS sequence"/>
</dbReference>
<name>A0AA88UPK9_9ASTE</name>
<evidence type="ECO:0000313" key="2">
    <source>
        <dbReference type="Proteomes" id="UP001187471"/>
    </source>
</evidence>
<protein>
    <submittedName>
        <fullName evidence="1">Uncharacterized protein</fullName>
    </submittedName>
</protein>
<reference evidence="1" key="1">
    <citation type="submission" date="2022-12" db="EMBL/GenBank/DDBJ databases">
        <title>Draft genome assemblies for two species of Escallonia (Escalloniales).</title>
        <authorList>
            <person name="Chanderbali A."/>
            <person name="Dervinis C."/>
            <person name="Anghel I."/>
            <person name="Soltis D."/>
            <person name="Soltis P."/>
            <person name="Zapata F."/>
        </authorList>
    </citation>
    <scope>NUCLEOTIDE SEQUENCE</scope>
    <source>
        <strain evidence="1">UCBG92.1500</strain>
        <tissue evidence="1">Leaf</tissue>
    </source>
</reference>
<gene>
    <name evidence="1" type="ORF">RJ640_030209</name>
</gene>
<evidence type="ECO:0000313" key="1">
    <source>
        <dbReference type="EMBL" id="KAK2989716.1"/>
    </source>
</evidence>